<sequence length="221" mass="25366">MKLLHNTKNSNATSIINSQTIHGSIFNIKDYLEEFFEKVSEANGSVELLHEYDDGKIYVPWLGSGVYCYSEFDIRLAKEYKKKQGDRTVIAIEIDSSKIDENNLLNIDSQESRKILKEFLDQRLKEIAFDYFDKGNEQLGDSTLLLREILIISFDNYYVGYPFAAGIILDLFLNSSETQYNIVKGSFRKGGGKGKFKNTVWIDTYFTIKENNVISSLNKIC</sequence>
<keyword evidence="2" id="KW-1185">Reference proteome</keyword>
<dbReference type="Proteomes" id="UP000247416">
    <property type="component" value="Unassembled WGS sequence"/>
</dbReference>
<evidence type="ECO:0000313" key="2">
    <source>
        <dbReference type="Proteomes" id="UP000247416"/>
    </source>
</evidence>
<evidence type="ECO:0000313" key="1">
    <source>
        <dbReference type="EMBL" id="PYF05633.1"/>
    </source>
</evidence>
<name>A0A318TMC2_9BACL</name>
<dbReference type="EMBL" id="QJTJ01000017">
    <property type="protein sequence ID" value="PYF05633.1"/>
    <property type="molecule type" value="Genomic_DNA"/>
</dbReference>
<gene>
    <name evidence="1" type="ORF">BJ095_11742</name>
</gene>
<proteinExistence type="predicted"/>
<organism evidence="1 2">
    <name type="scientific">Ureibacillus chungkukjangi</name>
    <dbReference type="NCBI Taxonomy" id="1202712"/>
    <lineage>
        <taxon>Bacteria</taxon>
        <taxon>Bacillati</taxon>
        <taxon>Bacillota</taxon>
        <taxon>Bacilli</taxon>
        <taxon>Bacillales</taxon>
        <taxon>Caryophanaceae</taxon>
        <taxon>Ureibacillus</taxon>
    </lineage>
</organism>
<dbReference type="AlphaFoldDB" id="A0A318TMC2"/>
<dbReference type="RefSeq" id="WP_107933572.1">
    <property type="nucleotide sequence ID" value="NZ_PYWJ01000006.1"/>
</dbReference>
<reference evidence="1 2" key="1">
    <citation type="submission" date="2018-06" db="EMBL/GenBank/DDBJ databases">
        <title>Genomic Encyclopedia of Archaeal and Bacterial Type Strains, Phase II (KMG-II): from individual species to whole genera.</title>
        <authorList>
            <person name="Goeker M."/>
        </authorList>
    </citation>
    <scope>NUCLEOTIDE SEQUENCE [LARGE SCALE GENOMIC DNA]</scope>
    <source>
        <strain evidence="1 2">KACC 16626</strain>
    </source>
</reference>
<accession>A0A318TMC2</accession>
<protein>
    <submittedName>
        <fullName evidence="1">Uncharacterized protein</fullName>
    </submittedName>
</protein>
<comment type="caution">
    <text evidence="1">The sequence shown here is derived from an EMBL/GenBank/DDBJ whole genome shotgun (WGS) entry which is preliminary data.</text>
</comment>